<organism evidence="9 10">
    <name type="scientific">Nocardioides imazamoxiresistens</name>
    <dbReference type="NCBI Taxonomy" id="3231893"/>
    <lineage>
        <taxon>Bacteria</taxon>
        <taxon>Bacillati</taxon>
        <taxon>Actinomycetota</taxon>
        <taxon>Actinomycetes</taxon>
        <taxon>Propionibacteriales</taxon>
        <taxon>Nocardioidaceae</taxon>
        <taxon>Nocardioides</taxon>
    </lineage>
</organism>
<feature type="binding site" evidence="6">
    <location>
        <position position="182"/>
    </location>
    <ligand>
        <name>substrate</name>
    </ligand>
</feature>
<protein>
    <recommendedName>
        <fullName evidence="3 6">Glutaminase</fullName>
        <ecNumber evidence="3 6">3.5.1.2</ecNumber>
    </recommendedName>
</protein>
<dbReference type="Gene3D" id="3.30.750.24">
    <property type="entry name" value="STAS domain"/>
    <property type="match status" value="1"/>
</dbReference>
<feature type="binding site" evidence="6">
    <location>
        <position position="234"/>
    </location>
    <ligand>
        <name>substrate</name>
    </ligand>
</feature>
<dbReference type="InterPro" id="IPR002645">
    <property type="entry name" value="STAS_dom"/>
</dbReference>
<keyword evidence="6" id="KW-0007">Acetylation</keyword>
<dbReference type="RefSeq" id="WP_315730834.1">
    <property type="nucleotide sequence ID" value="NZ_JAVYII010000001.1"/>
</dbReference>
<evidence type="ECO:0000313" key="9">
    <source>
        <dbReference type="EMBL" id="MDT9591801.1"/>
    </source>
</evidence>
<dbReference type="HAMAP" id="MF_00313">
    <property type="entry name" value="Glutaminase"/>
    <property type="match status" value="1"/>
</dbReference>
<dbReference type="Proteomes" id="UP001268542">
    <property type="component" value="Unassembled WGS sequence"/>
</dbReference>
<dbReference type="PROSITE" id="PS50801">
    <property type="entry name" value="STAS"/>
    <property type="match status" value="1"/>
</dbReference>
<feature type="domain" description="STAS" evidence="8">
    <location>
        <begin position="328"/>
        <end position="400"/>
    </location>
</feature>
<reference evidence="9 10" key="1">
    <citation type="submission" date="2023-08" db="EMBL/GenBank/DDBJ databases">
        <title>Nocardioides seae sp. nov., a bacterium isolated from a soil.</title>
        <authorList>
            <person name="Wang X."/>
        </authorList>
    </citation>
    <scope>NUCLEOTIDE SEQUENCE [LARGE SCALE GENOMIC DNA]</scope>
    <source>
        <strain evidence="9 10">YZH12</strain>
    </source>
</reference>
<keyword evidence="4 6" id="KW-0378">Hydrolase</keyword>
<dbReference type="EC" id="3.5.1.2" evidence="3 6"/>
<evidence type="ECO:0000256" key="7">
    <source>
        <dbReference type="SAM" id="MobiDB-lite"/>
    </source>
</evidence>
<comment type="catalytic activity">
    <reaction evidence="5 6">
        <text>L-glutamine + H2O = L-glutamate + NH4(+)</text>
        <dbReference type="Rhea" id="RHEA:15889"/>
        <dbReference type="ChEBI" id="CHEBI:15377"/>
        <dbReference type="ChEBI" id="CHEBI:28938"/>
        <dbReference type="ChEBI" id="CHEBI:29985"/>
        <dbReference type="ChEBI" id="CHEBI:58359"/>
        <dbReference type="EC" id="3.5.1.2"/>
    </reaction>
</comment>
<dbReference type="InterPro" id="IPR015868">
    <property type="entry name" value="Glutaminase"/>
</dbReference>
<comment type="subunit">
    <text evidence="2 6">Homotetramer.</text>
</comment>
<dbReference type="Pfam" id="PF04960">
    <property type="entry name" value="Glutaminase"/>
    <property type="match status" value="1"/>
</dbReference>
<dbReference type="NCBIfam" id="TIGR03814">
    <property type="entry name" value="Gln_ase"/>
    <property type="match status" value="1"/>
</dbReference>
<dbReference type="SUPFAM" id="SSF52091">
    <property type="entry name" value="SpoIIaa-like"/>
    <property type="match status" value="1"/>
</dbReference>
<dbReference type="NCBIfam" id="NF002134">
    <property type="entry name" value="PRK00971.1-4"/>
    <property type="match status" value="1"/>
</dbReference>
<evidence type="ECO:0000256" key="2">
    <source>
        <dbReference type="ARBA" id="ARBA00011881"/>
    </source>
</evidence>
<dbReference type="PANTHER" id="PTHR12544:SF29">
    <property type="entry name" value="GLUTAMINASE"/>
    <property type="match status" value="1"/>
</dbReference>
<dbReference type="Gene3D" id="3.40.710.10">
    <property type="entry name" value="DD-peptidase/beta-lactamase superfamily"/>
    <property type="match status" value="1"/>
</dbReference>
<feature type="binding site" evidence="6">
    <location>
        <position position="151"/>
    </location>
    <ligand>
        <name>substrate</name>
    </ligand>
</feature>
<comment type="caution">
    <text evidence="9">The sequence shown here is derived from an EMBL/GenBank/DDBJ whole genome shotgun (WGS) entry which is preliminary data.</text>
</comment>
<feature type="region of interest" description="Disordered" evidence="7">
    <location>
        <begin position="403"/>
        <end position="427"/>
    </location>
</feature>
<feature type="binding site" evidence="6">
    <location>
        <position position="252"/>
    </location>
    <ligand>
        <name>substrate</name>
    </ligand>
</feature>
<comment type="similarity">
    <text evidence="1 6">Belongs to the glutaminase family.</text>
</comment>
<name>A0ABU3PSD0_9ACTN</name>
<evidence type="ECO:0000256" key="4">
    <source>
        <dbReference type="ARBA" id="ARBA00022801"/>
    </source>
</evidence>
<dbReference type="InterPro" id="IPR036513">
    <property type="entry name" value="STAS_dom_sf"/>
</dbReference>
<keyword evidence="10" id="KW-1185">Reference proteome</keyword>
<dbReference type="InterPro" id="IPR012338">
    <property type="entry name" value="Beta-lactam/transpept-like"/>
</dbReference>
<dbReference type="GO" id="GO:0004359">
    <property type="term" value="F:glutaminase activity"/>
    <property type="evidence" value="ECO:0007669"/>
    <property type="project" value="UniProtKB-EC"/>
</dbReference>
<evidence type="ECO:0000256" key="1">
    <source>
        <dbReference type="ARBA" id="ARBA00011076"/>
    </source>
</evidence>
<evidence type="ECO:0000259" key="8">
    <source>
        <dbReference type="PROSITE" id="PS50801"/>
    </source>
</evidence>
<feature type="binding site" evidence="6">
    <location>
        <position position="114"/>
    </location>
    <ligand>
        <name>substrate</name>
    </ligand>
</feature>
<feature type="binding site" evidence="6">
    <location>
        <position position="158"/>
    </location>
    <ligand>
        <name>substrate</name>
    </ligand>
</feature>
<gene>
    <name evidence="6" type="primary">glsA</name>
    <name evidence="9" type="ORF">RDV89_01885</name>
</gene>
<evidence type="ECO:0000256" key="3">
    <source>
        <dbReference type="ARBA" id="ARBA00012918"/>
    </source>
</evidence>
<accession>A0ABU3PSD0</accession>
<evidence type="ECO:0000256" key="5">
    <source>
        <dbReference type="ARBA" id="ARBA00049534"/>
    </source>
</evidence>
<dbReference type="PANTHER" id="PTHR12544">
    <property type="entry name" value="GLUTAMINASE"/>
    <property type="match status" value="1"/>
</dbReference>
<feature type="binding site" evidence="6">
    <location>
        <position position="64"/>
    </location>
    <ligand>
        <name>substrate</name>
    </ligand>
</feature>
<dbReference type="EMBL" id="JAVYII010000001">
    <property type="protein sequence ID" value="MDT9591801.1"/>
    <property type="molecule type" value="Genomic_DNA"/>
</dbReference>
<dbReference type="SUPFAM" id="SSF56601">
    <property type="entry name" value="beta-lactamase/transpeptidase-like"/>
    <property type="match status" value="1"/>
</dbReference>
<proteinExistence type="inferred from homology"/>
<evidence type="ECO:0000256" key="6">
    <source>
        <dbReference type="HAMAP-Rule" id="MF_00313"/>
    </source>
</evidence>
<sequence>MDTPLPDYLTEVLDTCGGDDGGELAAYIPELAEADPDRLALALCMLDGVVYAVGDTDARFSIQSISKPFAYALALADHGLDAVVEKVGVEPSGEAFNEISLEVGSGRPFNPMINAGAITVHSLLDDERVRAGFSAFAGRDLEVDEEILGSELETADRNYAIAYMLRNHGVIDADPRAAVAGYVRQCSYLVGVEDLAVMAATLANGGVQPVTGERVVERWVARQALSVMTTCGMYDAAGDWFTSVGIPAKSGVSGGLIGALPGKGGFSAFSPRLDGHGNSVRGVQVFERLSSDMGMHVLETPPPARPPLREHASVPQACALDGTQEGSLYEIQGSVDFVAMEQLLRELDRDPPPEVGNVVLDLTHVHEVRDVGRRMLLEGARRLDLDGHHVSFVDPEGMLRAFSDDDPDGDGTIDVGDGTEVPVVRSR</sequence>
<evidence type="ECO:0000313" key="10">
    <source>
        <dbReference type="Proteomes" id="UP001268542"/>
    </source>
</evidence>